<organism evidence="7 8">
    <name type="scientific">Alicyclobacillus fodiniaquatilis</name>
    <dbReference type="NCBI Taxonomy" id="1661150"/>
    <lineage>
        <taxon>Bacteria</taxon>
        <taxon>Bacillati</taxon>
        <taxon>Bacillota</taxon>
        <taxon>Bacilli</taxon>
        <taxon>Bacillales</taxon>
        <taxon>Alicyclobacillaceae</taxon>
        <taxon>Alicyclobacillus</taxon>
    </lineage>
</organism>
<dbReference type="RefSeq" id="WP_377944028.1">
    <property type="nucleotide sequence ID" value="NZ_JBHUCX010000044.1"/>
</dbReference>
<dbReference type="PIRSF" id="PIRSF000193">
    <property type="entry name" value="Pyrrol-5-carb_rd"/>
    <property type="match status" value="1"/>
</dbReference>
<dbReference type="InterPro" id="IPR036291">
    <property type="entry name" value="NAD(P)-bd_dom_sf"/>
</dbReference>
<dbReference type="EMBL" id="JBHUCX010000044">
    <property type="protein sequence ID" value="MFD1676137.1"/>
    <property type="molecule type" value="Genomic_DNA"/>
</dbReference>
<keyword evidence="2 4" id="KW-0028">Amino-acid biosynthesis</keyword>
<dbReference type="NCBIfam" id="TIGR00112">
    <property type="entry name" value="proC"/>
    <property type="match status" value="1"/>
</dbReference>
<proteinExistence type="inferred from homology"/>
<comment type="caution">
    <text evidence="7">The sequence shown here is derived from an EMBL/GenBank/DDBJ whole genome shotgun (WGS) entry which is preliminary data.</text>
</comment>
<dbReference type="InterPro" id="IPR008927">
    <property type="entry name" value="6-PGluconate_DH-like_C_sf"/>
</dbReference>
<evidence type="ECO:0000256" key="2">
    <source>
        <dbReference type="HAMAP-Rule" id="MF_01925"/>
    </source>
</evidence>
<evidence type="ECO:0000259" key="5">
    <source>
        <dbReference type="Pfam" id="PF03807"/>
    </source>
</evidence>
<keyword evidence="8" id="KW-1185">Reference proteome</keyword>
<keyword evidence="2 4" id="KW-0641">Proline biosynthesis</keyword>
<evidence type="ECO:0000256" key="4">
    <source>
        <dbReference type="RuleBase" id="RU003903"/>
    </source>
</evidence>
<dbReference type="Pfam" id="PF03807">
    <property type="entry name" value="F420_oxidored"/>
    <property type="match status" value="1"/>
</dbReference>
<reference evidence="8" key="1">
    <citation type="journal article" date="2019" name="Int. J. Syst. Evol. Microbiol.">
        <title>The Global Catalogue of Microorganisms (GCM) 10K type strain sequencing project: providing services to taxonomists for standard genome sequencing and annotation.</title>
        <authorList>
            <consortium name="The Broad Institute Genomics Platform"/>
            <consortium name="The Broad Institute Genome Sequencing Center for Infectious Disease"/>
            <person name="Wu L."/>
            <person name="Ma J."/>
        </authorList>
    </citation>
    <scope>NUCLEOTIDE SEQUENCE [LARGE SCALE GENOMIC DNA]</scope>
    <source>
        <strain evidence="8">CGMCC 1.12286</strain>
    </source>
</reference>
<comment type="catalytic activity">
    <reaction evidence="2">
        <text>L-proline + NAD(+) = (S)-1-pyrroline-5-carboxylate + NADH + 2 H(+)</text>
        <dbReference type="Rhea" id="RHEA:14105"/>
        <dbReference type="ChEBI" id="CHEBI:15378"/>
        <dbReference type="ChEBI" id="CHEBI:17388"/>
        <dbReference type="ChEBI" id="CHEBI:57540"/>
        <dbReference type="ChEBI" id="CHEBI:57945"/>
        <dbReference type="ChEBI" id="CHEBI:60039"/>
        <dbReference type="EC" id="1.5.1.2"/>
    </reaction>
</comment>
<dbReference type="InterPro" id="IPR028939">
    <property type="entry name" value="P5C_Rdtase_cat_N"/>
</dbReference>
<gene>
    <name evidence="2 7" type="primary">proC</name>
    <name evidence="7" type="ORF">ACFSB2_15640</name>
</gene>
<accession>A0ABW4JID9</accession>
<dbReference type="Proteomes" id="UP001597079">
    <property type="component" value="Unassembled WGS sequence"/>
</dbReference>
<keyword evidence="2 4" id="KW-0560">Oxidoreductase</keyword>
<keyword evidence="2 4" id="KW-0521">NADP</keyword>
<feature type="domain" description="Pyrroline-5-carboxylate reductase catalytic N-terminal" evidence="5">
    <location>
        <begin position="5"/>
        <end position="100"/>
    </location>
</feature>
<dbReference type="HAMAP" id="MF_01925">
    <property type="entry name" value="P5C_reductase"/>
    <property type="match status" value="1"/>
</dbReference>
<dbReference type="PANTHER" id="PTHR11645">
    <property type="entry name" value="PYRROLINE-5-CARBOXYLATE REDUCTASE"/>
    <property type="match status" value="1"/>
</dbReference>
<sequence>MQTTRILFIGAGRMAQAIVHGLVQQNDEPVWDITVTNRANSKRLTALKERYGVRTVTDWSGEVTKSDVIVLAMPPEDHAEVLTVLHGLVETQLVVSVAAGIGVSGLAQALKPETSVAWVMPNTAAGIGESMTLYACGQHVTGAQHATLTALLSGLGRYQACSEAQIRGLTAITGSASAFVFRMAQVLEQMAMTYGIEEKAARMMVGQMMLGSAKLILAGGQPLALADEVTTPGGVTAAGIAVLEEGRMDDLIHRAVLAANERADQLRVSQDP</sequence>
<evidence type="ECO:0000313" key="8">
    <source>
        <dbReference type="Proteomes" id="UP001597079"/>
    </source>
</evidence>
<dbReference type="Gene3D" id="3.40.50.720">
    <property type="entry name" value="NAD(P)-binding Rossmann-like Domain"/>
    <property type="match status" value="1"/>
</dbReference>
<comment type="similarity">
    <text evidence="1 2 4">Belongs to the pyrroline-5-carboxylate reductase family.</text>
</comment>
<evidence type="ECO:0000256" key="3">
    <source>
        <dbReference type="NCBIfam" id="TIGR00112"/>
    </source>
</evidence>
<name>A0ABW4JID9_9BACL</name>
<dbReference type="PROSITE" id="PS00521">
    <property type="entry name" value="P5CR"/>
    <property type="match status" value="1"/>
</dbReference>
<feature type="domain" description="Pyrroline-5-carboxylate reductase dimerisation" evidence="6">
    <location>
        <begin position="163"/>
        <end position="266"/>
    </location>
</feature>
<keyword evidence="2" id="KW-0963">Cytoplasm</keyword>
<comment type="subcellular location">
    <subcellularLocation>
        <location evidence="2">Cytoplasm</location>
    </subcellularLocation>
</comment>
<evidence type="ECO:0000313" key="7">
    <source>
        <dbReference type="EMBL" id="MFD1676137.1"/>
    </source>
</evidence>
<dbReference type="PANTHER" id="PTHR11645:SF49">
    <property type="entry name" value="PYRROLINE-5-CARBOXYLATE REDUCTASE 1"/>
    <property type="match status" value="1"/>
</dbReference>
<dbReference type="InterPro" id="IPR029036">
    <property type="entry name" value="P5CR_dimer"/>
</dbReference>
<dbReference type="EC" id="1.5.1.2" evidence="2 3"/>
<dbReference type="GO" id="GO:0004735">
    <property type="term" value="F:pyrroline-5-carboxylate reductase activity"/>
    <property type="evidence" value="ECO:0007669"/>
    <property type="project" value="UniProtKB-EC"/>
</dbReference>
<comment type="function">
    <text evidence="2">Catalyzes the reduction of 1-pyrroline-5-carboxylate (PCA) to L-proline.</text>
</comment>
<dbReference type="SUPFAM" id="SSF51735">
    <property type="entry name" value="NAD(P)-binding Rossmann-fold domains"/>
    <property type="match status" value="1"/>
</dbReference>
<dbReference type="InterPro" id="IPR053790">
    <property type="entry name" value="P5CR-like_CS"/>
</dbReference>
<comment type="pathway">
    <text evidence="2 4">Amino-acid biosynthesis; L-proline biosynthesis; L-proline from L-glutamate 5-semialdehyde: step 1/1.</text>
</comment>
<dbReference type="SUPFAM" id="SSF48179">
    <property type="entry name" value="6-phosphogluconate dehydrogenase C-terminal domain-like"/>
    <property type="match status" value="1"/>
</dbReference>
<evidence type="ECO:0000259" key="6">
    <source>
        <dbReference type="Pfam" id="PF14748"/>
    </source>
</evidence>
<dbReference type="InterPro" id="IPR000304">
    <property type="entry name" value="Pyrroline-COOH_reductase"/>
</dbReference>
<protein>
    <recommendedName>
        <fullName evidence="2 3">Pyrroline-5-carboxylate reductase</fullName>
        <shortName evidence="2">P5C reductase</shortName>
        <shortName evidence="2">P5CR</shortName>
        <ecNumber evidence="2 3">1.5.1.2</ecNumber>
    </recommendedName>
    <alternativeName>
        <fullName evidence="2">PCA reductase</fullName>
    </alternativeName>
</protein>
<evidence type="ECO:0000256" key="1">
    <source>
        <dbReference type="ARBA" id="ARBA00005525"/>
    </source>
</evidence>
<dbReference type="Pfam" id="PF14748">
    <property type="entry name" value="P5CR_dimer"/>
    <property type="match status" value="1"/>
</dbReference>
<comment type="catalytic activity">
    <reaction evidence="2 4">
        <text>L-proline + NADP(+) = (S)-1-pyrroline-5-carboxylate + NADPH + 2 H(+)</text>
        <dbReference type="Rhea" id="RHEA:14109"/>
        <dbReference type="ChEBI" id="CHEBI:15378"/>
        <dbReference type="ChEBI" id="CHEBI:17388"/>
        <dbReference type="ChEBI" id="CHEBI:57783"/>
        <dbReference type="ChEBI" id="CHEBI:58349"/>
        <dbReference type="ChEBI" id="CHEBI:60039"/>
        <dbReference type="EC" id="1.5.1.2"/>
    </reaction>
</comment>
<dbReference type="Gene3D" id="1.10.3730.10">
    <property type="entry name" value="ProC C-terminal domain-like"/>
    <property type="match status" value="1"/>
</dbReference>